<feature type="region of interest" description="Disordered" evidence="1">
    <location>
        <begin position="1137"/>
        <end position="1179"/>
    </location>
</feature>
<dbReference type="GeneID" id="117367953"/>
<evidence type="ECO:0000256" key="1">
    <source>
        <dbReference type="SAM" id="MobiDB-lite"/>
    </source>
</evidence>
<dbReference type="CTD" id="9858"/>
<feature type="domain" description="Protein phosphatase 1 regulatory subunit 26 N-terminal" evidence="2">
    <location>
        <begin position="1"/>
        <end position="829"/>
    </location>
</feature>
<reference evidence="4" key="1">
    <citation type="submission" date="2025-08" db="UniProtKB">
        <authorList>
            <consortium name="RefSeq"/>
        </authorList>
    </citation>
    <scope>IDENTIFICATION</scope>
</reference>
<dbReference type="FunCoup" id="A0A6P8SQ12">
    <property type="interactions" value="160"/>
</dbReference>
<accession>A0A6P8SQ12</accession>
<feature type="compositionally biased region" description="Polar residues" evidence="1">
    <location>
        <begin position="523"/>
        <end position="536"/>
    </location>
</feature>
<keyword evidence="3" id="KW-1185">Reference proteome</keyword>
<dbReference type="PANTHER" id="PTHR15724:SF0">
    <property type="entry name" value="PROTEIN PHOSPHATASE 1 REGULATORY SUBUNIT 26"/>
    <property type="match status" value="1"/>
</dbReference>
<feature type="compositionally biased region" description="Polar residues" evidence="1">
    <location>
        <begin position="380"/>
        <end position="392"/>
    </location>
</feature>
<evidence type="ECO:0000259" key="2">
    <source>
        <dbReference type="Pfam" id="PF15740"/>
    </source>
</evidence>
<dbReference type="Proteomes" id="UP000515159">
    <property type="component" value="Chromosome 10"/>
</dbReference>
<evidence type="ECO:0000313" key="4">
    <source>
        <dbReference type="RefSeq" id="XP_033816971.1"/>
    </source>
</evidence>
<dbReference type="PANTHER" id="PTHR15724">
    <property type="entry name" value="PROTEIN PHOSPHATASE 1 REGULATORY SUBUNIT 26"/>
    <property type="match status" value="1"/>
</dbReference>
<sequence length="1197" mass="133585">MFLMNASPVVALQTKWGSYGTTRNFKFSMCFSESEDDVSATPIAAQVQMIINNLQSEESSLTVNDEYACIMQKNRKGETCINNGLTTGAKVVKGYSKESAKLQYSTEFGTEENLEFGPSVLDSDSDDSVDRGIEEAIQEYLKNKNEASLSQPTDAECSNTAKDGMVVKDMQQIERCNILPLREEAASNDSFCDSLKNHEKLRCVSPSSVSSDDSFEESIRAEIEQFLNEKKQQETIKSEAMASRQIDQKVKSEFKLKGMDKTNSASSKQGCKNTLIGKHTELQHKSLKSKAFAMKSFGKDKQICKTLVTYPQNDYKPQSVQSVEMVDESLSNSSSDDGIEEAIQLYQLEKNRKEFNPSMLCDSLQKEQFTVKKIEDSSTNLTVSPSKNASTDASKKTMSRKRKHTNFKSAEVSKSGININQDLKQLKQSSSPVDETAKCGSELHAYYRAETAAELLCAEAILDISKTIMPLQIENCDNPSLENSISYPQRVLPCSENNSSVDSDDGIEQEIQTFLALKAQSANQIPTDPNNSSKRSSPVVGHSSLSKKRLSLTHKRKVRDENKTVQVDLKMYSEGSENKSSHVTECGDSRDNLCQSASSLNSCIQLKEPVNLSDESQQLILDFSGTVKKTEVSEIESTLLSVHGNTGNLRKGFRDERTYWPGDKSSSLDSDEDLDAAIKDLLRSKKKFKKRSKDQKQQCRKKVRFGDTQMEVLDKFESNKPKEWKNKNPTTGILKSCLSKPKKDVKEIILNKSQNFKTNLDEKTPNVQVAFQIQKDKPKLGYNLMSSTAAESKNSAKVFSEMDEDSCVDSDDSIEQEIRKFLAEKARESIGATLQKDTPSKTSLEDDRMYQTQNENDILNLTIKPRSQQAENLTSSGLVCQSAVTQSFNQSEQSKPYTWHLDHNTEVTAKWDTNQSMAGGDCTFGKGGHMVKKTVSNKERVEYASLKGGLQNNLNDESDISSKRTLQLQFSECFLAGLKEVPGKEADVLECQTCGLTTCSVERDARDVNPSTSKTALAANQKNRVIHSKILSLEKDKETSSSPVLPGGTLVSREEDMVMTEKSKEKTGCFSVLRQVISSPVHFGRDPKIDKETDFIISEQHRAMLAISQGDRIIQSSKSMCTATEIDLRKSSSFQMSYSKPEGGIIHSEKEISERQDRDEQKEEQGQEDEHKAGSKLNSICIEEKKSWREKGEVSDL</sequence>
<dbReference type="RefSeq" id="XP_033816971.1">
    <property type="nucleotide sequence ID" value="XM_033961080.1"/>
</dbReference>
<proteinExistence type="predicted"/>
<organism evidence="3 4">
    <name type="scientific">Geotrypetes seraphini</name>
    <name type="common">Gaboon caecilian</name>
    <name type="synonym">Caecilia seraphini</name>
    <dbReference type="NCBI Taxonomy" id="260995"/>
    <lineage>
        <taxon>Eukaryota</taxon>
        <taxon>Metazoa</taxon>
        <taxon>Chordata</taxon>
        <taxon>Craniata</taxon>
        <taxon>Vertebrata</taxon>
        <taxon>Euteleostomi</taxon>
        <taxon>Amphibia</taxon>
        <taxon>Gymnophiona</taxon>
        <taxon>Geotrypetes</taxon>
    </lineage>
</organism>
<feature type="compositionally biased region" description="Basic and acidic residues" evidence="1">
    <location>
        <begin position="1147"/>
        <end position="1173"/>
    </location>
</feature>
<feature type="region of interest" description="Disordered" evidence="1">
    <location>
        <begin position="380"/>
        <end position="407"/>
    </location>
</feature>
<feature type="region of interest" description="Disordered" evidence="1">
    <location>
        <begin position="523"/>
        <end position="555"/>
    </location>
</feature>
<dbReference type="InterPro" id="IPR026130">
    <property type="entry name" value="PPP1R26"/>
</dbReference>
<dbReference type="InParanoid" id="A0A6P8SQ12"/>
<evidence type="ECO:0000313" key="3">
    <source>
        <dbReference type="Proteomes" id="UP000515159"/>
    </source>
</evidence>
<feature type="compositionally biased region" description="Basic residues" evidence="1">
    <location>
        <begin position="545"/>
        <end position="555"/>
    </location>
</feature>
<name>A0A6P8SQ12_GEOSA</name>
<dbReference type="OrthoDB" id="9939953at2759"/>
<gene>
    <name evidence="4" type="primary">PPP1R26</name>
</gene>
<dbReference type="Pfam" id="PF15740">
    <property type="entry name" value="PPP1R26_N"/>
    <property type="match status" value="1"/>
</dbReference>
<feature type="compositionally biased region" description="Basic residues" evidence="1">
    <location>
        <begin position="397"/>
        <end position="406"/>
    </location>
</feature>
<dbReference type="InterPro" id="IPR031474">
    <property type="entry name" value="PPP1R26_N"/>
</dbReference>
<dbReference type="GO" id="GO:0004864">
    <property type="term" value="F:protein phosphatase inhibitor activity"/>
    <property type="evidence" value="ECO:0007669"/>
    <property type="project" value="InterPro"/>
</dbReference>
<protein>
    <submittedName>
        <fullName evidence="4">Protein phosphatase 1 regulatory subunit 26</fullName>
    </submittedName>
</protein>
<dbReference type="AlphaFoldDB" id="A0A6P8SQ12"/>
<dbReference type="KEGG" id="gsh:117367953"/>